<dbReference type="PANTHER" id="PTHR11556">
    <property type="entry name" value="FRUCTOSE-1,6-BISPHOSPHATASE-RELATED"/>
    <property type="match status" value="1"/>
</dbReference>
<keyword evidence="9 13" id="KW-0119">Carbohydrate metabolism</keyword>
<dbReference type="Gene3D" id="3.40.190.80">
    <property type="match status" value="1"/>
</dbReference>
<dbReference type="HAMAP" id="MF_01855">
    <property type="entry name" value="FBPase_class1"/>
    <property type="match status" value="1"/>
</dbReference>
<evidence type="ECO:0000256" key="8">
    <source>
        <dbReference type="ARBA" id="ARBA00022842"/>
    </source>
</evidence>
<dbReference type="VEuPathDB" id="FungiDB:TAPDE_001651"/>
<dbReference type="FunFam" id="3.40.190.80:FF:000001">
    <property type="entry name" value="Fructose-1,6-bisphosphatase class 1"/>
    <property type="match status" value="1"/>
</dbReference>
<evidence type="ECO:0000256" key="13">
    <source>
        <dbReference type="RuleBase" id="RU000508"/>
    </source>
</evidence>
<evidence type="ECO:0000313" key="16">
    <source>
        <dbReference type="EMBL" id="CCG81797.1"/>
    </source>
</evidence>
<dbReference type="GO" id="GO:0046872">
    <property type="term" value="F:metal ion binding"/>
    <property type="evidence" value="ECO:0007669"/>
    <property type="project" value="UniProtKB-KW"/>
</dbReference>
<evidence type="ECO:0000256" key="2">
    <source>
        <dbReference type="ARBA" id="ARBA00001946"/>
    </source>
</evidence>
<comment type="similarity">
    <text evidence="3 13">Belongs to the FBPase class 1 family.</text>
</comment>
<keyword evidence="17" id="KW-1185">Reference proteome</keyword>
<dbReference type="PIRSF" id="PIRSF000904">
    <property type="entry name" value="FBPtase_SBPase"/>
    <property type="match status" value="1"/>
</dbReference>
<keyword evidence="7 13" id="KW-0378">Hydrolase</keyword>
<dbReference type="STRING" id="1097556.R4XEK2"/>
<dbReference type="EC" id="3.1.3.11" evidence="5"/>
<dbReference type="PROSITE" id="PS00124">
    <property type="entry name" value="FBPASE"/>
    <property type="match status" value="1"/>
</dbReference>
<keyword evidence="8" id="KW-0460">Magnesium</keyword>
<comment type="pathway">
    <text evidence="10">Carbohydrate biosynthesis.</text>
</comment>
<reference evidence="16 17" key="1">
    <citation type="journal article" date="2013" name="MBio">
        <title>Genome sequencing of the plant pathogen Taphrina deformans, the causal agent of peach leaf curl.</title>
        <authorList>
            <person name="Cisse O.H."/>
            <person name="Almeida J.M.G.C.F."/>
            <person name="Fonseca A."/>
            <person name="Kumar A.A."/>
            <person name="Salojaervi J."/>
            <person name="Overmyer K."/>
            <person name="Hauser P.M."/>
            <person name="Pagni M."/>
        </authorList>
    </citation>
    <scope>NUCLEOTIDE SEQUENCE [LARGE SCALE GENOMIC DNA]</scope>
    <source>
        <strain evidence="17">PYCC 5710 / ATCC 11124 / CBS 356.35 / IMI 108563 / JCM 9778 / NBRC 8474</strain>
    </source>
</reference>
<dbReference type="Gene3D" id="3.30.540.10">
    <property type="entry name" value="Fructose-1,6-Bisphosphatase, subunit A, domain 1"/>
    <property type="match status" value="1"/>
</dbReference>
<dbReference type="FunFam" id="3.30.540.10:FF:000002">
    <property type="entry name" value="Fructose-1,6-bisphosphatase class 1"/>
    <property type="match status" value="1"/>
</dbReference>
<dbReference type="InterPro" id="IPR020548">
    <property type="entry name" value="Fructose_bisphosphatase_AS"/>
</dbReference>
<evidence type="ECO:0000259" key="15">
    <source>
        <dbReference type="Pfam" id="PF18913"/>
    </source>
</evidence>
<protein>
    <recommendedName>
        <fullName evidence="12">Fructose-1,6-bisphosphatase</fullName>
        <ecNumber evidence="5">3.1.3.11</ecNumber>
    </recommendedName>
    <alternativeName>
        <fullName evidence="11">D-fructose-1,6-bisphosphate 1-phosphohydrolase</fullName>
    </alternativeName>
</protein>
<evidence type="ECO:0000256" key="1">
    <source>
        <dbReference type="ARBA" id="ARBA00001273"/>
    </source>
</evidence>
<evidence type="ECO:0000256" key="5">
    <source>
        <dbReference type="ARBA" id="ARBA00013093"/>
    </source>
</evidence>
<evidence type="ECO:0000313" key="17">
    <source>
        <dbReference type="Proteomes" id="UP000013776"/>
    </source>
</evidence>
<dbReference type="GO" id="GO:0006000">
    <property type="term" value="P:fructose metabolic process"/>
    <property type="evidence" value="ECO:0007669"/>
    <property type="project" value="TreeGrafter"/>
</dbReference>
<evidence type="ECO:0000256" key="7">
    <source>
        <dbReference type="ARBA" id="ARBA00022801"/>
    </source>
</evidence>
<evidence type="ECO:0000256" key="9">
    <source>
        <dbReference type="ARBA" id="ARBA00023277"/>
    </source>
</evidence>
<sequence length="344" mass="37491">MTEPQDNQSAAYNVQTDYNTLTKYFLHEQQQVGAKATGDFTILLNAIQFTCKVIAHNIRRANLLSLGGLAGGSNSTGDEQKKLDIISNDIFLDAMKACGRVSVIISEEEEEAIIVEGVNGKYCVACDPIDGSSNLDAGVSVGTIFGIYRVKEGSTGSLSDVLRSGTEMIVAGYCMYAASANLIITTGKGLNGFTLDSALGEFILTHPNMKIPKSRSIYSVNEGNSMYWDEPCKKYFESLKYPESGGKPYSARYIGSMVADVHRTLLYGGIFAYPADTKSKNGKLRVLYECFPMAMIVEQAGGLATDGKQRILDLVPKEIHERSGIFLGSEEEVKKLQGFYSKYA</sequence>
<dbReference type="PRINTS" id="PR00115">
    <property type="entry name" value="F16BPHPHTASE"/>
</dbReference>
<gene>
    <name evidence="16" type="ORF">TAPDE_001651</name>
</gene>
<dbReference type="GO" id="GO:0030388">
    <property type="term" value="P:fructose 1,6-bisphosphate metabolic process"/>
    <property type="evidence" value="ECO:0007669"/>
    <property type="project" value="TreeGrafter"/>
</dbReference>
<evidence type="ECO:0000256" key="6">
    <source>
        <dbReference type="ARBA" id="ARBA00022723"/>
    </source>
</evidence>
<dbReference type="GO" id="GO:0005986">
    <property type="term" value="P:sucrose biosynthetic process"/>
    <property type="evidence" value="ECO:0007669"/>
    <property type="project" value="TreeGrafter"/>
</dbReference>
<dbReference type="PANTHER" id="PTHR11556:SF1">
    <property type="entry name" value="FRUCTOSE-BISPHOSPHATASE"/>
    <property type="match status" value="1"/>
</dbReference>
<evidence type="ECO:0000256" key="12">
    <source>
        <dbReference type="ARBA" id="ARBA00070480"/>
    </source>
</evidence>
<dbReference type="EMBL" id="CAHR02000058">
    <property type="protein sequence ID" value="CCG81797.1"/>
    <property type="molecule type" value="Genomic_DNA"/>
</dbReference>
<dbReference type="SUPFAM" id="SSF56655">
    <property type="entry name" value="Carbohydrate phosphatase"/>
    <property type="match status" value="1"/>
</dbReference>
<proteinExistence type="inferred from homology"/>
<dbReference type="NCBIfam" id="NF006778">
    <property type="entry name" value="PRK09293.1-1"/>
    <property type="match status" value="1"/>
</dbReference>
<dbReference type="InterPro" id="IPR028343">
    <property type="entry name" value="FBPtase"/>
</dbReference>
<dbReference type="GO" id="GO:0005829">
    <property type="term" value="C:cytosol"/>
    <property type="evidence" value="ECO:0007669"/>
    <property type="project" value="TreeGrafter"/>
</dbReference>
<dbReference type="AlphaFoldDB" id="R4XEK2"/>
<comment type="cofactor">
    <cofactor evidence="2">
        <name>Mg(2+)</name>
        <dbReference type="ChEBI" id="CHEBI:18420"/>
    </cofactor>
</comment>
<comment type="subunit">
    <text evidence="4">Homotetramer.</text>
</comment>
<dbReference type="Pfam" id="PF00316">
    <property type="entry name" value="FBPase"/>
    <property type="match status" value="1"/>
</dbReference>
<organism evidence="16 17">
    <name type="scientific">Taphrina deformans (strain PYCC 5710 / ATCC 11124 / CBS 356.35 / IMI 108563 / JCM 9778 / NBRC 8474)</name>
    <name type="common">Peach leaf curl fungus</name>
    <name type="synonym">Lalaria deformans</name>
    <dbReference type="NCBI Taxonomy" id="1097556"/>
    <lineage>
        <taxon>Eukaryota</taxon>
        <taxon>Fungi</taxon>
        <taxon>Dikarya</taxon>
        <taxon>Ascomycota</taxon>
        <taxon>Taphrinomycotina</taxon>
        <taxon>Taphrinomycetes</taxon>
        <taxon>Taphrinales</taxon>
        <taxon>Taphrinaceae</taxon>
        <taxon>Taphrina</taxon>
    </lineage>
</organism>
<dbReference type="Proteomes" id="UP000013776">
    <property type="component" value="Unassembled WGS sequence"/>
</dbReference>
<evidence type="ECO:0000256" key="3">
    <source>
        <dbReference type="ARBA" id="ARBA00010941"/>
    </source>
</evidence>
<dbReference type="InterPro" id="IPR044015">
    <property type="entry name" value="FBPase_C_dom"/>
</dbReference>
<dbReference type="GO" id="GO:0006094">
    <property type="term" value="P:gluconeogenesis"/>
    <property type="evidence" value="ECO:0007669"/>
    <property type="project" value="TreeGrafter"/>
</dbReference>
<dbReference type="eggNOG" id="KOG1458">
    <property type="taxonomic scope" value="Eukaryota"/>
</dbReference>
<dbReference type="Pfam" id="PF18913">
    <property type="entry name" value="FBPase_C"/>
    <property type="match status" value="1"/>
</dbReference>
<dbReference type="InterPro" id="IPR033391">
    <property type="entry name" value="FBPase_N"/>
</dbReference>
<evidence type="ECO:0000259" key="14">
    <source>
        <dbReference type="Pfam" id="PF00316"/>
    </source>
</evidence>
<dbReference type="PIRSF" id="PIRSF500210">
    <property type="entry name" value="FBPtase"/>
    <property type="match status" value="1"/>
</dbReference>
<evidence type="ECO:0000256" key="4">
    <source>
        <dbReference type="ARBA" id="ARBA00011881"/>
    </source>
</evidence>
<dbReference type="OrthoDB" id="10256725at2759"/>
<dbReference type="InterPro" id="IPR000146">
    <property type="entry name" value="FBPase_class-1"/>
</dbReference>
<comment type="catalytic activity">
    <reaction evidence="1">
        <text>beta-D-fructose 1,6-bisphosphate + H2O = beta-D-fructose 6-phosphate + phosphate</text>
        <dbReference type="Rhea" id="RHEA:11064"/>
        <dbReference type="ChEBI" id="CHEBI:15377"/>
        <dbReference type="ChEBI" id="CHEBI:32966"/>
        <dbReference type="ChEBI" id="CHEBI:43474"/>
        <dbReference type="ChEBI" id="CHEBI:57634"/>
        <dbReference type="EC" id="3.1.3.11"/>
    </reaction>
</comment>
<dbReference type="CDD" id="cd00354">
    <property type="entry name" value="FBPase"/>
    <property type="match status" value="1"/>
</dbReference>
<feature type="domain" description="Fructose-1-6-bisphosphatase class I N-terminal" evidence="14">
    <location>
        <begin position="20"/>
        <end position="207"/>
    </location>
</feature>
<evidence type="ECO:0000256" key="11">
    <source>
        <dbReference type="ARBA" id="ARBA00032973"/>
    </source>
</evidence>
<keyword evidence="6" id="KW-0479">Metal-binding</keyword>
<name>R4XEK2_TAPDE</name>
<dbReference type="GO" id="GO:0006002">
    <property type="term" value="P:fructose 6-phosphate metabolic process"/>
    <property type="evidence" value="ECO:0007669"/>
    <property type="project" value="TreeGrafter"/>
</dbReference>
<dbReference type="GO" id="GO:0042132">
    <property type="term" value="F:fructose 1,6-bisphosphate 1-phosphatase activity"/>
    <property type="evidence" value="ECO:0007669"/>
    <property type="project" value="UniProtKB-EC"/>
</dbReference>
<evidence type="ECO:0000256" key="10">
    <source>
        <dbReference type="ARBA" id="ARBA00024331"/>
    </source>
</evidence>
<accession>R4XEK2</accession>
<comment type="caution">
    <text evidence="16">The sequence shown here is derived from an EMBL/GenBank/DDBJ whole genome shotgun (WGS) entry which is preliminary data.</text>
</comment>
<feature type="domain" description="Fructose-1-6-bisphosphatase class 1 C-terminal" evidence="15">
    <location>
        <begin position="211"/>
        <end position="339"/>
    </location>
</feature>